<dbReference type="Pfam" id="PF00015">
    <property type="entry name" value="MCPsignal"/>
    <property type="match status" value="1"/>
</dbReference>
<keyword evidence="8" id="KW-1185">Reference proteome</keyword>
<dbReference type="CDD" id="cd11386">
    <property type="entry name" value="MCP_signal"/>
    <property type="match status" value="1"/>
</dbReference>
<dbReference type="SUPFAM" id="SSF58104">
    <property type="entry name" value="Methyl-accepting chemotaxis protein (MCP) signaling domain"/>
    <property type="match status" value="1"/>
</dbReference>
<dbReference type="AlphaFoldDB" id="A0A1M6QD73"/>
<sequence length="540" mass="58622">MKNSWIKELSIRKSIRVKITVFFLIITLSITASLAAILYWQCSKMVTKEAADQAYKIVQEASKIIDINEFVKLQTREDENKPYYRQAREDLAYIRQVSGAKYIYTMRKTVDGKIIYVIDGSPAEDMSHLGDTEIATPAYEETLRGKAYIADKIDHDEKWGALISSYYPLKDKQGTVVGLIGIDYDAESAYLGLNKFKTTSLMILGILAIIILVCGSYFSASIAKPTKNAVAYVTELANFDLTREISQKDLQRQDEFGDLARSFNHMAQKLSMIIVDMAHNSQTLAAHSEALAASGEEVNATVEEVASTATEVASIAAASFENAQQAVMESQTASHVALAGNEKVKQTVAKMNAIATSNAETAKSIQNLHDLSNQIGTITSVITDIAEQTNLLALNAAIEAARAGEQGKGFAVVADEVRKLAEQSANATKEINQLILQVQTGVDTATTTMQQGVQEVADGVKLAAEAGLALENIITSVNGVLSRIEDIQEAVKQSRDGMEQVAGSNEQITSTTQQTSAATQELAKIANQMQLTVGQFKVPL</sequence>
<feature type="domain" description="Methyl-accepting transducer" evidence="5">
    <location>
        <begin position="259"/>
        <end position="509"/>
    </location>
</feature>
<accession>A0A1M6QD73</accession>
<feature type="domain" description="HAMP" evidence="6">
    <location>
        <begin position="220"/>
        <end position="275"/>
    </location>
</feature>
<dbReference type="InterPro" id="IPR004090">
    <property type="entry name" value="Chemotax_Me-accpt_rcpt"/>
</dbReference>
<name>A0A1M6QD73_9FIRM</name>
<dbReference type="GO" id="GO:0006935">
    <property type="term" value="P:chemotaxis"/>
    <property type="evidence" value="ECO:0007669"/>
    <property type="project" value="InterPro"/>
</dbReference>
<evidence type="ECO:0000256" key="4">
    <source>
        <dbReference type="SAM" id="Phobius"/>
    </source>
</evidence>
<dbReference type="CDD" id="cd06225">
    <property type="entry name" value="HAMP"/>
    <property type="match status" value="1"/>
</dbReference>
<dbReference type="Gene3D" id="1.10.287.950">
    <property type="entry name" value="Methyl-accepting chemotaxis protein"/>
    <property type="match status" value="1"/>
</dbReference>
<evidence type="ECO:0000256" key="2">
    <source>
        <dbReference type="ARBA" id="ARBA00029447"/>
    </source>
</evidence>
<keyword evidence="4" id="KW-0812">Transmembrane</keyword>
<feature type="transmembrane region" description="Helical" evidence="4">
    <location>
        <begin position="21"/>
        <end position="40"/>
    </location>
</feature>
<keyword evidence="4" id="KW-1133">Transmembrane helix</keyword>
<evidence type="ECO:0000256" key="3">
    <source>
        <dbReference type="PROSITE-ProRule" id="PRU00284"/>
    </source>
</evidence>
<dbReference type="GO" id="GO:0004888">
    <property type="term" value="F:transmembrane signaling receptor activity"/>
    <property type="evidence" value="ECO:0007669"/>
    <property type="project" value="InterPro"/>
</dbReference>
<organism evidence="7 8">
    <name type="scientific">Desulforamulus aeronauticus DSM 10349</name>
    <dbReference type="NCBI Taxonomy" id="1121421"/>
    <lineage>
        <taxon>Bacteria</taxon>
        <taxon>Bacillati</taxon>
        <taxon>Bacillota</taxon>
        <taxon>Clostridia</taxon>
        <taxon>Eubacteriales</taxon>
        <taxon>Peptococcaceae</taxon>
        <taxon>Desulforamulus</taxon>
    </lineage>
</organism>
<dbReference type="OrthoDB" id="1790929at2"/>
<reference evidence="8" key="1">
    <citation type="submission" date="2016-11" db="EMBL/GenBank/DDBJ databases">
        <authorList>
            <person name="Varghese N."/>
            <person name="Submissions S."/>
        </authorList>
    </citation>
    <scope>NUCLEOTIDE SEQUENCE [LARGE SCALE GENOMIC DNA]</scope>
    <source>
        <strain evidence="8">DSM 10349</strain>
    </source>
</reference>
<dbReference type="EMBL" id="FRAR01000008">
    <property type="protein sequence ID" value="SHK18136.1"/>
    <property type="molecule type" value="Genomic_DNA"/>
</dbReference>
<keyword evidence="1 3" id="KW-0807">Transducer</keyword>
<dbReference type="GO" id="GO:0007165">
    <property type="term" value="P:signal transduction"/>
    <property type="evidence" value="ECO:0007669"/>
    <property type="project" value="UniProtKB-KW"/>
</dbReference>
<dbReference type="InterPro" id="IPR003660">
    <property type="entry name" value="HAMP_dom"/>
</dbReference>
<dbReference type="PROSITE" id="PS50885">
    <property type="entry name" value="HAMP"/>
    <property type="match status" value="1"/>
</dbReference>
<dbReference type="SMART" id="SM00304">
    <property type="entry name" value="HAMP"/>
    <property type="match status" value="1"/>
</dbReference>
<dbReference type="InterPro" id="IPR029151">
    <property type="entry name" value="Sensor-like_sf"/>
</dbReference>
<dbReference type="PRINTS" id="PR00260">
    <property type="entry name" value="CHEMTRNSDUCR"/>
</dbReference>
<dbReference type="STRING" id="1121421.SAMN02745123_00975"/>
<dbReference type="PANTHER" id="PTHR32089:SF112">
    <property type="entry name" value="LYSOZYME-LIKE PROTEIN-RELATED"/>
    <property type="match status" value="1"/>
</dbReference>
<dbReference type="RefSeq" id="WP_072911354.1">
    <property type="nucleotide sequence ID" value="NZ_FRAR01000008.1"/>
</dbReference>
<dbReference type="FunFam" id="1.10.287.950:FF:000001">
    <property type="entry name" value="Methyl-accepting chemotaxis sensory transducer"/>
    <property type="match status" value="1"/>
</dbReference>
<dbReference type="SUPFAM" id="SSF103190">
    <property type="entry name" value="Sensory domain-like"/>
    <property type="match status" value="1"/>
</dbReference>
<dbReference type="InterPro" id="IPR004089">
    <property type="entry name" value="MCPsignal_dom"/>
</dbReference>
<protein>
    <submittedName>
        <fullName evidence="7">Methyl-accepting chemotaxis protein</fullName>
    </submittedName>
</protein>
<comment type="similarity">
    <text evidence="2">Belongs to the methyl-accepting chemotaxis (MCP) protein family.</text>
</comment>
<evidence type="ECO:0000259" key="6">
    <source>
        <dbReference type="PROSITE" id="PS50885"/>
    </source>
</evidence>
<evidence type="ECO:0000313" key="8">
    <source>
        <dbReference type="Proteomes" id="UP000183997"/>
    </source>
</evidence>
<dbReference type="SMART" id="SM00283">
    <property type="entry name" value="MA"/>
    <property type="match status" value="1"/>
</dbReference>
<evidence type="ECO:0000256" key="1">
    <source>
        <dbReference type="ARBA" id="ARBA00023224"/>
    </source>
</evidence>
<dbReference type="Proteomes" id="UP000183997">
    <property type="component" value="Unassembled WGS sequence"/>
</dbReference>
<evidence type="ECO:0000259" key="5">
    <source>
        <dbReference type="PROSITE" id="PS50111"/>
    </source>
</evidence>
<dbReference type="Pfam" id="PF00672">
    <property type="entry name" value="HAMP"/>
    <property type="match status" value="1"/>
</dbReference>
<evidence type="ECO:0000313" key="7">
    <source>
        <dbReference type="EMBL" id="SHK18136.1"/>
    </source>
</evidence>
<dbReference type="GO" id="GO:0016020">
    <property type="term" value="C:membrane"/>
    <property type="evidence" value="ECO:0007669"/>
    <property type="project" value="InterPro"/>
</dbReference>
<proteinExistence type="inferred from homology"/>
<dbReference type="PANTHER" id="PTHR32089">
    <property type="entry name" value="METHYL-ACCEPTING CHEMOTAXIS PROTEIN MCPB"/>
    <property type="match status" value="1"/>
</dbReference>
<keyword evidence="4" id="KW-0472">Membrane</keyword>
<dbReference type="PROSITE" id="PS50111">
    <property type="entry name" value="CHEMOTAXIS_TRANSDUC_2"/>
    <property type="match status" value="1"/>
</dbReference>
<gene>
    <name evidence="7" type="ORF">SAMN02745123_00975</name>
</gene>
<feature type="transmembrane region" description="Helical" evidence="4">
    <location>
        <begin position="201"/>
        <end position="220"/>
    </location>
</feature>